<proteinExistence type="predicted"/>
<keyword evidence="3" id="KW-1185">Reference proteome</keyword>
<organism evidence="3">
    <name type="scientific">Laccaria bicolor (strain S238N-H82 / ATCC MYA-4686)</name>
    <name type="common">Bicoloured deceiver</name>
    <name type="synonym">Laccaria laccata var. bicolor</name>
    <dbReference type="NCBI Taxonomy" id="486041"/>
    <lineage>
        <taxon>Eukaryota</taxon>
        <taxon>Fungi</taxon>
        <taxon>Dikarya</taxon>
        <taxon>Basidiomycota</taxon>
        <taxon>Agaricomycotina</taxon>
        <taxon>Agaricomycetes</taxon>
        <taxon>Agaricomycetidae</taxon>
        <taxon>Agaricales</taxon>
        <taxon>Agaricineae</taxon>
        <taxon>Hydnangiaceae</taxon>
        <taxon>Laccaria</taxon>
    </lineage>
</organism>
<dbReference type="HOGENOM" id="CLU_044614_0_0_1"/>
<keyword evidence="1" id="KW-0472">Membrane</keyword>
<evidence type="ECO:0000256" key="1">
    <source>
        <dbReference type="SAM" id="Phobius"/>
    </source>
</evidence>
<sequence>MPSLPASWATDEPQASLWLEQVINAGVNIGSMAFGVHMAVYATCTYHLYRSKKFPWMQQIYITVLFILAAVTIACNINFNELAWIDERNYKGGRSPVKGSKSVNVDDSPSGPLAFINEQEALPVDTIGNSAGLVITFLVDSLLIYRCWVVWNSNYYVIILPILMLIASTVLSCLQTIAASQPASSLWAANTVKFGLPYFSLTMTLNMLVTTIIITRLLLARRKIRSIMGDTHGREYTSVAAMLVESALPTALVSMVLIALYAQGNTTMTLFFPLLPQVQALAPQLIFIRVLRGRAWSKETMNPNVSKRTLQFTQSSSGTFAGPVTRARKTETSSFDSHELSTIRMGDSSFIEK</sequence>
<keyword evidence="1" id="KW-0812">Transmembrane</keyword>
<evidence type="ECO:0000313" key="3">
    <source>
        <dbReference type="Proteomes" id="UP000001194"/>
    </source>
</evidence>
<dbReference type="InParanoid" id="B0DF90"/>
<protein>
    <submittedName>
        <fullName evidence="2">Predicted protein</fullName>
    </submittedName>
</protein>
<feature type="transmembrane region" description="Helical" evidence="1">
    <location>
        <begin position="127"/>
        <end position="148"/>
    </location>
</feature>
<dbReference type="KEGG" id="lbc:LACBIDRAFT_299712"/>
<dbReference type="AlphaFoldDB" id="B0DF90"/>
<dbReference type="GeneID" id="6078148"/>
<accession>B0DF90</accession>
<gene>
    <name evidence="2" type="ORF">LACBIDRAFT_299712</name>
</gene>
<dbReference type="RefSeq" id="XP_001882666.1">
    <property type="nucleotide sequence ID" value="XM_001882631.1"/>
</dbReference>
<feature type="transmembrane region" description="Helical" evidence="1">
    <location>
        <begin position="60"/>
        <end position="79"/>
    </location>
</feature>
<feature type="transmembrane region" description="Helical" evidence="1">
    <location>
        <begin position="198"/>
        <end position="219"/>
    </location>
</feature>
<feature type="transmembrane region" description="Helical" evidence="1">
    <location>
        <begin position="239"/>
        <end position="262"/>
    </location>
</feature>
<dbReference type="OrthoDB" id="2796825at2759"/>
<reference evidence="2 3" key="1">
    <citation type="journal article" date="2008" name="Nature">
        <title>The genome of Laccaria bicolor provides insights into mycorrhizal symbiosis.</title>
        <authorList>
            <person name="Martin F."/>
            <person name="Aerts A."/>
            <person name="Ahren D."/>
            <person name="Brun A."/>
            <person name="Danchin E.G.J."/>
            <person name="Duchaussoy F."/>
            <person name="Gibon J."/>
            <person name="Kohler A."/>
            <person name="Lindquist E."/>
            <person name="Pereda V."/>
            <person name="Salamov A."/>
            <person name="Shapiro H.J."/>
            <person name="Wuyts J."/>
            <person name="Blaudez D."/>
            <person name="Buee M."/>
            <person name="Brokstein P."/>
            <person name="Canbaeck B."/>
            <person name="Cohen D."/>
            <person name="Courty P.E."/>
            <person name="Coutinho P.M."/>
            <person name="Delaruelle C."/>
            <person name="Detter J.C."/>
            <person name="Deveau A."/>
            <person name="DiFazio S."/>
            <person name="Duplessis S."/>
            <person name="Fraissinet-Tachet L."/>
            <person name="Lucic E."/>
            <person name="Frey-Klett P."/>
            <person name="Fourrey C."/>
            <person name="Feussner I."/>
            <person name="Gay G."/>
            <person name="Grimwood J."/>
            <person name="Hoegger P.J."/>
            <person name="Jain P."/>
            <person name="Kilaru S."/>
            <person name="Labbe J."/>
            <person name="Lin Y.C."/>
            <person name="Legue V."/>
            <person name="Le Tacon F."/>
            <person name="Marmeisse R."/>
            <person name="Melayah D."/>
            <person name="Montanini B."/>
            <person name="Muratet M."/>
            <person name="Nehls U."/>
            <person name="Niculita-Hirzel H."/>
            <person name="Oudot-Le Secq M.P."/>
            <person name="Peter M."/>
            <person name="Quesneville H."/>
            <person name="Rajashekar B."/>
            <person name="Reich M."/>
            <person name="Rouhier N."/>
            <person name="Schmutz J."/>
            <person name="Yin T."/>
            <person name="Chalot M."/>
            <person name="Henrissat B."/>
            <person name="Kuees U."/>
            <person name="Lucas S."/>
            <person name="Van de Peer Y."/>
            <person name="Podila G.K."/>
            <person name="Polle A."/>
            <person name="Pukkila P.J."/>
            <person name="Richardson P.M."/>
            <person name="Rouze P."/>
            <person name="Sanders I.R."/>
            <person name="Stajich J.E."/>
            <person name="Tunlid A."/>
            <person name="Tuskan G."/>
            <person name="Grigoriev I.V."/>
        </authorList>
    </citation>
    <scope>NUCLEOTIDE SEQUENCE [LARGE SCALE GENOMIC DNA]</scope>
    <source>
        <strain evidence="3">S238N-H82 / ATCC MYA-4686</strain>
    </source>
</reference>
<feature type="transmembrane region" description="Helical" evidence="1">
    <location>
        <begin position="25"/>
        <end position="48"/>
    </location>
</feature>
<dbReference type="Proteomes" id="UP000001194">
    <property type="component" value="Unassembled WGS sequence"/>
</dbReference>
<feature type="transmembrane region" description="Helical" evidence="1">
    <location>
        <begin position="155"/>
        <end position="178"/>
    </location>
</feature>
<dbReference type="EMBL" id="DS547107">
    <property type="protein sequence ID" value="EDR06819.1"/>
    <property type="molecule type" value="Genomic_DNA"/>
</dbReference>
<evidence type="ECO:0000313" key="2">
    <source>
        <dbReference type="EMBL" id="EDR06819.1"/>
    </source>
</evidence>
<name>B0DF90_LACBS</name>
<keyword evidence="1" id="KW-1133">Transmembrane helix</keyword>